<organism evidence="5 6">
    <name type="scientific">Pseudomonas cremoricolorata</name>
    <dbReference type="NCBI Taxonomy" id="157783"/>
    <lineage>
        <taxon>Bacteria</taxon>
        <taxon>Pseudomonadati</taxon>
        <taxon>Pseudomonadota</taxon>
        <taxon>Gammaproteobacteria</taxon>
        <taxon>Pseudomonadales</taxon>
        <taxon>Pseudomonadaceae</taxon>
        <taxon>Pseudomonas</taxon>
    </lineage>
</organism>
<keyword evidence="2" id="KW-0238">DNA-binding</keyword>
<dbReference type="GO" id="GO:0006355">
    <property type="term" value="P:regulation of DNA-templated transcription"/>
    <property type="evidence" value="ECO:0007669"/>
    <property type="project" value="InterPro"/>
</dbReference>
<dbReference type="PROSITE" id="PS00622">
    <property type="entry name" value="HTH_LUXR_1"/>
    <property type="match status" value="1"/>
</dbReference>
<evidence type="ECO:0000256" key="1">
    <source>
        <dbReference type="ARBA" id="ARBA00023015"/>
    </source>
</evidence>
<dbReference type="SUPFAM" id="SSF46894">
    <property type="entry name" value="C-terminal effector domain of the bipartite response regulators"/>
    <property type="match status" value="1"/>
</dbReference>
<proteinExistence type="predicted"/>
<keyword evidence="3" id="KW-0804">Transcription</keyword>
<dbReference type="Gene3D" id="1.10.10.10">
    <property type="entry name" value="Winged helix-like DNA-binding domain superfamily/Winged helix DNA-binding domain"/>
    <property type="match status" value="1"/>
</dbReference>
<evidence type="ECO:0000313" key="5">
    <source>
        <dbReference type="EMBL" id="AIR87756.1"/>
    </source>
</evidence>
<dbReference type="InterPro" id="IPR036388">
    <property type="entry name" value="WH-like_DNA-bd_sf"/>
</dbReference>
<dbReference type="KEGG" id="psw:LK03_00235"/>
<dbReference type="EMBL" id="CP009455">
    <property type="protein sequence ID" value="AIR87756.1"/>
    <property type="molecule type" value="Genomic_DNA"/>
</dbReference>
<protein>
    <recommendedName>
        <fullName evidence="4">HTH luxR-type domain-containing protein</fullName>
    </recommendedName>
</protein>
<dbReference type="InterPro" id="IPR000792">
    <property type="entry name" value="Tscrpt_reg_LuxR_C"/>
</dbReference>
<evidence type="ECO:0000256" key="3">
    <source>
        <dbReference type="ARBA" id="ARBA00023163"/>
    </source>
</evidence>
<dbReference type="PANTHER" id="PTHR44688:SF16">
    <property type="entry name" value="DNA-BINDING TRANSCRIPTIONAL ACTIVATOR DEVR_DOSR"/>
    <property type="match status" value="1"/>
</dbReference>
<name>A0A089WGP9_9PSED</name>
<dbReference type="InterPro" id="IPR005143">
    <property type="entry name" value="TF_LuxR_autoind-bd_dom"/>
</dbReference>
<dbReference type="SMART" id="SM00421">
    <property type="entry name" value="HTH_LUXR"/>
    <property type="match status" value="1"/>
</dbReference>
<dbReference type="STRING" id="157783.LK03_00235"/>
<dbReference type="PANTHER" id="PTHR44688">
    <property type="entry name" value="DNA-BINDING TRANSCRIPTIONAL ACTIVATOR DEVR_DOSR"/>
    <property type="match status" value="1"/>
</dbReference>
<dbReference type="CDD" id="cd06170">
    <property type="entry name" value="LuxR_C_like"/>
    <property type="match status" value="1"/>
</dbReference>
<dbReference type="GO" id="GO:0003677">
    <property type="term" value="F:DNA binding"/>
    <property type="evidence" value="ECO:0007669"/>
    <property type="project" value="UniProtKB-KW"/>
</dbReference>
<dbReference type="SUPFAM" id="SSF75516">
    <property type="entry name" value="Pheromone-binding domain of LuxR-like quorum-sensing transcription factors"/>
    <property type="match status" value="1"/>
</dbReference>
<keyword evidence="6" id="KW-1185">Reference proteome</keyword>
<evidence type="ECO:0000313" key="6">
    <source>
        <dbReference type="Proteomes" id="UP000029493"/>
    </source>
</evidence>
<gene>
    <name evidence="5" type="ORF">LK03_00235</name>
</gene>
<dbReference type="PRINTS" id="PR00038">
    <property type="entry name" value="HTHLUXR"/>
</dbReference>
<evidence type="ECO:0000259" key="4">
    <source>
        <dbReference type="PROSITE" id="PS50043"/>
    </source>
</evidence>
<dbReference type="eggNOG" id="COG2771">
    <property type="taxonomic scope" value="Bacteria"/>
</dbReference>
<dbReference type="InterPro" id="IPR016032">
    <property type="entry name" value="Sig_transdc_resp-reg_C-effctor"/>
</dbReference>
<dbReference type="PROSITE" id="PS50043">
    <property type="entry name" value="HTH_LUXR_2"/>
    <property type="match status" value="1"/>
</dbReference>
<keyword evidence="1" id="KW-0805">Transcription regulation</keyword>
<dbReference type="Pfam" id="PF00196">
    <property type="entry name" value="GerE"/>
    <property type="match status" value="1"/>
</dbReference>
<dbReference type="Gene3D" id="3.30.450.80">
    <property type="entry name" value="Transcription factor LuxR-like, autoinducer-binding domain"/>
    <property type="match status" value="1"/>
</dbReference>
<feature type="domain" description="HTH luxR-type" evidence="4">
    <location>
        <begin position="157"/>
        <end position="222"/>
    </location>
</feature>
<dbReference type="Proteomes" id="UP000029493">
    <property type="component" value="Chromosome"/>
</dbReference>
<dbReference type="AlphaFoldDB" id="A0A089WGP9"/>
<evidence type="ECO:0000256" key="2">
    <source>
        <dbReference type="ARBA" id="ARBA00023125"/>
    </source>
</evidence>
<sequence length="224" mass="24862">MALNTDPVSEDGWLAHIDRQVRQIGFDCFAYSHRRPVPFSQSDHSIIGSYPQMWIAHYNQQCYGESDPSIATARQTGLAVWAEHSDFNDCVIFNEARACGLNIGATFMMRGLDHSTHVLGVARAEEAVCAADHLSLRLKLRCITEWLERQQPPRPACAYAAIDLSRRETEILKWIADGKCSNSIAEIVGLSENTVNFHVKNLQRKFGSGNRISAAAYAAALGLI</sequence>
<accession>A0A089WGP9</accession>
<reference evidence="5 6" key="1">
    <citation type="submission" date="2014-09" db="EMBL/GenBank/DDBJ databases">
        <authorList>
            <person name="Chan K.-G."/>
        </authorList>
    </citation>
    <scope>NUCLEOTIDE SEQUENCE [LARGE SCALE GENOMIC DNA]</scope>
    <source>
        <strain evidence="5 6">ND07</strain>
    </source>
</reference>
<dbReference type="Pfam" id="PF03472">
    <property type="entry name" value="Autoind_bind"/>
    <property type="match status" value="1"/>
</dbReference>
<dbReference type="InterPro" id="IPR036693">
    <property type="entry name" value="TF_LuxR_autoind-bd_dom_sf"/>
</dbReference>